<name>A8H140_SHEPA</name>
<dbReference type="InterPro" id="IPR036188">
    <property type="entry name" value="FAD/NAD-bd_sf"/>
</dbReference>
<dbReference type="eggNOG" id="COG0665">
    <property type="taxonomic scope" value="Bacteria"/>
</dbReference>
<evidence type="ECO:0000259" key="2">
    <source>
        <dbReference type="Pfam" id="PF01266"/>
    </source>
</evidence>
<protein>
    <submittedName>
        <fullName evidence="3">FAD dependent oxidoreductase</fullName>
    </submittedName>
</protein>
<proteinExistence type="predicted"/>
<evidence type="ECO:0000313" key="4">
    <source>
        <dbReference type="Proteomes" id="UP000002608"/>
    </source>
</evidence>
<dbReference type="Proteomes" id="UP000002608">
    <property type="component" value="Chromosome"/>
</dbReference>
<dbReference type="InterPro" id="IPR006076">
    <property type="entry name" value="FAD-dep_OxRdtase"/>
</dbReference>
<dbReference type="GO" id="GO:0005737">
    <property type="term" value="C:cytoplasm"/>
    <property type="evidence" value="ECO:0007669"/>
    <property type="project" value="TreeGrafter"/>
</dbReference>
<dbReference type="EMBL" id="CP000851">
    <property type="protein sequence ID" value="ABV86277.1"/>
    <property type="molecule type" value="Genomic_DNA"/>
</dbReference>
<dbReference type="STRING" id="398579.Spea_0950"/>
<organism evidence="3 4">
    <name type="scientific">Shewanella pealeana (strain ATCC 700345 / ANG-SQ1)</name>
    <dbReference type="NCBI Taxonomy" id="398579"/>
    <lineage>
        <taxon>Bacteria</taxon>
        <taxon>Pseudomonadati</taxon>
        <taxon>Pseudomonadota</taxon>
        <taxon>Gammaproteobacteria</taxon>
        <taxon>Alteromonadales</taxon>
        <taxon>Shewanellaceae</taxon>
        <taxon>Shewanella</taxon>
    </lineage>
</organism>
<dbReference type="AlphaFoldDB" id="A8H140"/>
<dbReference type="Pfam" id="PF01266">
    <property type="entry name" value="DAO"/>
    <property type="match status" value="1"/>
</dbReference>
<dbReference type="PANTHER" id="PTHR13847">
    <property type="entry name" value="SARCOSINE DEHYDROGENASE-RELATED"/>
    <property type="match status" value="1"/>
</dbReference>
<dbReference type="PANTHER" id="PTHR13847:SF275">
    <property type="entry name" value="GAMMA-GLUTAMYLPUTRESCINE OXIDOREDUCTASE"/>
    <property type="match status" value="1"/>
</dbReference>
<dbReference type="Gene3D" id="3.50.50.60">
    <property type="entry name" value="FAD/NAD(P)-binding domain"/>
    <property type="match status" value="1"/>
</dbReference>
<dbReference type="GO" id="GO:0016491">
    <property type="term" value="F:oxidoreductase activity"/>
    <property type="evidence" value="ECO:0007669"/>
    <property type="project" value="UniProtKB-KW"/>
</dbReference>
<keyword evidence="1" id="KW-0560">Oxidoreductase</keyword>
<feature type="domain" description="FAD dependent oxidoreductase" evidence="2">
    <location>
        <begin position="43"/>
        <end position="394"/>
    </location>
</feature>
<evidence type="ECO:0000256" key="1">
    <source>
        <dbReference type="ARBA" id="ARBA00023002"/>
    </source>
</evidence>
<gene>
    <name evidence="3" type="ordered locus">Spea_0950</name>
</gene>
<sequence>MSIIINERQAETMITTPHADSYYAASANDKTERPMLQDNIDTDICIIGAGYTGLSTALHLLEMGYKVTVLEAARIGWGASGRNGGQIVNSFSRDIDSIEKTVGTEAGKLFGEMAFEGARIIKERIKKYNIDCDLQDGGVFAALNDKQMGHLQAQKSLWEKHGHMNHLELLDKNDIRKVVNTESYVGGLLDKSGGHIHPLNLALGEAQAVESLGGQIFEGSAVIKVEEGESPVVHTSHGSVKSKFVVVAGNAYLGGLIPKLQAKSMPCGTQVITTEPLGEELAKSLLPQNYCVEDCNYLLDYFRLSGDNRLIYGGGVVYGARDPADIKSIIGPKMLKTFPQLKDVKIDYTWTGNFLLTLSRLPQVGRISSNIYYSQGCSGHGVTYTHLAGKILAEAINGQATRFDAFAGLPHYPFPGGHMFKVPFSAIGAWYYTMRDKLGV</sequence>
<dbReference type="HOGENOM" id="CLU_007884_3_0_6"/>
<dbReference type="SUPFAM" id="SSF51905">
    <property type="entry name" value="FAD/NAD(P)-binding domain"/>
    <property type="match status" value="1"/>
</dbReference>
<reference evidence="3 4" key="1">
    <citation type="submission" date="2007-10" db="EMBL/GenBank/DDBJ databases">
        <title>Complete sequence of Shewanella pealeana ATCC 700345.</title>
        <authorList>
            <consortium name="US DOE Joint Genome Institute"/>
            <person name="Copeland A."/>
            <person name="Lucas S."/>
            <person name="Lapidus A."/>
            <person name="Barry K."/>
            <person name="Glavina del Rio T."/>
            <person name="Dalin E."/>
            <person name="Tice H."/>
            <person name="Pitluck S."/>
            <person name="Chertkov O."/>
            <person name="Brettin T."/>
            <person name="Bruce D."/>
            <person name="Detter J.C."/>
            <person name="Han C."/>
            <person name="Schmutz J."/>
            <person name="Larimer F."/>
            <person name="Land M."/>
            <person name="Hauser L."/>
            <person name="Kyrpides N."/>
            <person name="Kim E."/>
            <person name="Zhao J.-S.Z."/>
            <person name="Manno D."/>
            <person name="Hawari J."/>
            <person name="Richardson P."/>
        </authorList>
    </citation>
    <scope>NUCLEOTIDE SEQUENCE [LARGE SCALE GENOMIC DNA]</scope>
    <source>
        <strain evidence="4">ATCC 700345 / ANG-SQ1</strain>
    </source>
</reference>
<dbReference type="KEGG" id="spl:Spea_0950"/>
<accession>A8H140</accession>
<dbReference type="Gene3D" id="3.30.9.10">
    <property type="entry name" value="D-Amino Acid Oxidase, subunit A, domain 2"/>
    <property type="match status" value="1"/>
</dbReference>
<keyword evidence="4" id="KW-1185">Reference proteome</keyword>
<evidence type="ECO:0000313" key="3">
    <source>
        <dbReference type="EMBL" id="ABV86277.1"/>
    </source>
</evidence>